<dbReference type="GO" id="GO:0005737">
    <property type="term" value="C:cytoplasm"/>
    <property type="evidence" value="ECO:0007669"/>
    <property type="project" value="UniProtKB-SubCell"/>
</dbReference>
<dbReference type="GO" id="GO:0006260">
    <property type="term" value="P:DNA replication"/>
    <property type="evidence" value="ECO:0007669"/>
    <property type="project" value="UniProtKB-UniRule"/>
</dbReference>
<dbReference type="EMBL" id="BJVJ01000014">
    <property type="protein sequence ID" value="GEL22953.1"/>
    <property type="molecule type" value="Genomic_DNA"/>
</dbReference>
<comment type="subcellular location">
    <subcellularLocation>
        <location evidence="1 13 14">Cytoplasm</location>
    </subcellularLocation>
</comment>
<evidence type="ECO:0000256" key="3">
    <source>
        <dbReference type="ARBA" id="ARBA00020170"/>
    </source>
</evidence>
<evidence type="ECO:0000256" key="10">
    <source>
        <dbReference type="ARBA" id="ARBA00023204"/>
    </source>
</evidence>
<protein>
    <recommendedName>
        <fullName evidence="3 13">DNA replication and repair protein RecF</fullName>
    </recommendedName>
</protein>
<dbReference type="Proteomes" id="UP000321685">
    <property type="component" value="Unassembled WGS sequence"/>
</dbReference>
<evidence type="ECO:0000256" key="8">
    <source>
        <dbReference type="ARBA" id="ARBA00022840"/>
    </source>
</evidence>
<dbReference type="InterPro" id="IPR003395">
    <property type="entry name" value="RecF/RecN/SMC_N"/>
</dbReference>
<dbReference type="PROSITE" id="PS00617">
    <property type="entry name" value="RECF_1"/>
    <property type="match status" value="1"/>
</dbReference>
<comment type="caution">
    <text evidence="16">The sequence shown here is derived from an EMBL/GenBank/DDBJ whole genome shotgun (WGS) entry which is preliminary data.</text>
</comment>
<dbReference type="Pfam" id="PF02463">
    <property type="entry name" value="SMC_N"/>
    <property type="match status" value="1"/>
</dbReference>
<dbReference type="PROSITE" id="PS00618">
    <property type="entry name" value="RECF_2"/>
    <property type="match status" value="1"/>
</dbReference>
<dbReference type="GO" id="GO:0003697">
    <property type="term" value="F:single-stranded DNA binding"/>
    <property type="evidence" value="ECO:0007669"/>
    <property type="project" value="UniProtKB-UniRule"/>
</dbReference>
<keyword evidence="9 13" id="KW-0238">DNA-binding</keyword>
<dbReference type="SUPFAM" id="SSF52540">
    <property type="entry name" value="P-loop containing nucleoside triphosphate hydrolases"/>
    <property type="match status" value="1"/>
</dbReference>
<evidence type="ECO:0000256" key="9">
    <source>
        <dbReference type="ARBA" id="ARBA00023125"/>
    </source>
</evidence>
<dbReference type="InterPro" id="IPR001238">
    <property type="entry name" value="DNA-binding_RecF"/>
</dbReference>
<keyword evidence="4 13" id="KW-0963">Cytoplasm</keyword>
<organism evidence="16 17">
    <name type="scientific">Pseudonocardia sulfidoxydans NBRC 16205</name>
    <dbReference type="NCBI Taxonomy" id="1223511"/>
    <lineage>
        <taxon>Bacteria</taxon>
        <taxon>Bacillati</taxon>
        <taxon>Actinomycetota</taxon>
        <taxon>Actinomycetes</taxon>
        <taxon>Pseudonocardiales</taxon>
        <taxon>Pseudonocardiaceae</taxon>
        <taxon>Pseudonocardia</taxon>
    </lineage>
</organism>
<gene>
    <name evidence="13 16" type="primary">recF</name>
    <name evidence="16" type="ORF">PSU4_19070</name>
</gene>
<dbReference type="AlphaFoldDB" id="A0A511DEV5"/>
<dbReference type="Gene3D" id="3.40.50.300">
    <property type="entry name" value="P-loop containing nucleotide triphosphate hydrolases"/>
    <property type="match status" value="1"/>
</dbReference>
<evidence type="ECO:0000256" key="2">
    <source>
        <dbReference type="ARBA" id="ARBA00008016"/>
    </source>
</evidence>
<name>A0A511DEV5_9PSEU</name>
<evidence type="ECO:0000313" key="17">
    <source>
        <dbReference type="Proteomes" id="UP000321685"/>
    </source>
</evidence>
<dbReference type="PANTHER" id="PTHR32182:SF0">
    <property type="entry name" value="DNA REPLICATION AND REPAIR PROTEIN RECF"/>
    <property type="match status" value="1"/>
</dbReference>
<reference evidence="16 17" key="1">
    <citation type="submission" date="2019-07" db="EMBL/GenBank/DDBJ databases">
        <title>Whole genome shotgun sequence of Pseudonocardia sulfidoxydans NBRC 16205.</title>
        <authorList>
            <person name="Hosoyama A."/>
            <person name="Uohara A."/>
            <person name="Ohji S."/>
            <person name="Ichikawa N."/>
        </authorList>
    </citation>
    <scope>NUCLEOTIDE SEQUENCE [LARGE SCALE GENOMIC DNA]</scope>
    <source>
        <strain evidence="16 17">NBRC 16205</strain>
    </source>
</reference>
<feature type="binding site" evidence="13">
    <location>
        <begin position="31"/>
        <end position="38"/>
    </location>
    <ligand>
        <name>ATP</name>
        <dbReference type="ChEBI" id="CHEBI:30616"/>
    </ligand>
</feature>
<dbReference type="HAMAP" id="MF_00365">
    <property type="entry name" value="RecF"/>
    <property type="match status" value="1"/>
</dbReference>
<dbReference type="InterPro" id="IPR018078">
    <property type="entry name" value="DNA-binding_RecF_CS"/>
</dbReference>
<sequence length="381" mass="40809">MVHLRRLAVTDFRSWEQADLELDPGVTVLVGSNGVGKTNLAEAIGYLATLGSHRVATDAPLIRRGASRAVVRGVVVNQGRELAVELEITAGKANRARVNRSPVPRPRDVLGILRTVLFAPEDLALVRGDPGERRRFLDDLLVARYPRFAGVRADYERVLRQRSALLKTARAGGDLRTLDVWDGHLARHGAELLAGRLDLVAGLAPPAVAAFADVAPSSDPAALHYRSSLDGVLVADVAVLEEGLLEALGRVRRQEVERGVCLVGPHRDDLEIRLGEGPAKGYASHGESWALALALRLGSYRLLQSDDVEPVLILDDVFAELDARRRRALAAVAAQAEQVVVTAAVAEDVPEELGGVRIAVSGGSAVRMPASPADDQRVTTT</sequence>
<evidence type="ECO:0000256" key="7">
    <source>
        <dbReference type="ARBA" id="ARBA00022763"/>
    </source>
</evidence>
<dbReference type="PANTHER" id="PTHR32182">
    <property type="entry name" value="DNA REPLICATION AND REPAIR PROTEIN RECF"/>
    <property type="match status" value="1"/>
</dbReference>
<dbReference type="Gene3D" id="1.20.1050.90">
    <property type="entry name" value="RecF/RecN/SMC, N-terminal domain"/>
    <property type="match status" value="1"/>
</dbReference>
<dbReference type="InterPro" id="IPR027417">
    <property type="entry name" value="P-loop_NTPase"/>
</dbReference>
<evidence type="ECO:0000256" key="4">
    <source>
        <dbReference type="ARBA" id="ARBA00022490"/>
    </source>
</evidence>
<keyword evidence="7 13" id="KW-0227">DNA damage</keyword>
<dbReference type="GO" id="GO:0006302">
    <property type="term" value="P:double-strand break repair"/>
    <property type="evidence" value="ECO:0007669"/>
    <property type="project" value="TreeGrafter"/>
</dbReference>
<evidence type="ECO:0000313" key="16">
    <source>
        <dbReference type="EMBL" id="GEL22953.1"/>
    </source>
</evidence>
<dbReference type="GO" id="GO:0009432">
    <property type="term" value="P:SOS response"/>
    <property type="evidence" value="ECO:0007669"/>
    <property type="project" value="UniProtKB-UniRule"/>
</dbReference>
<evidence type="ECO:0000256" key="1">
    <source>
        <dbReference type="ARBA" id="ARBA00004496"/>
    </source>
</evidence>
<evidence type="ECO:0000256" key="13">
    <source>
        <dbReference type="HAMAP-Rule" id="MF_00365"/>
    </source>
</evidence>
<evidence type="ECO:0000256" key="12">
    <source>
        <dbReference type="ARBA" id="ARBA00025401"/>
    </source>
</evidence>
<evidence type="ECO:0000256" key="5">
    <source>
        <dbReference type="ARBA" id="ARBA00022705"/>
    </source>
</evidence>
<feature type="domain" description="AAA+ ATPase" evidence="15">
    <location>
        <begin position="23"/>
        <end position="364"/>
    </location>
</feature>
<comment type="function">
    <text evidence="12 13 14">The RecF protein is involved in DNA metabolism; it is required for DNA replication and normal SOS inducibility. RecF binds preferentially to single-stranded, linear DNA. It also seems to bind ATP.</text>
</comment>
<dbReference type="InterPro" id="IPR042174">
    <property type="entry name" value="RecF_2"/>
</dbReference>
<dbReference type="NCBIfam" id="TIGR00611">
    <property type="entry name" value="recf"/>
    <property type="match status" value="1"/>
</dbReference>
<dbReference type="GO" id="GO:0005524">
    <property type="term" value="F:ATP binding"/>
    <property type="evidence" value="ECO:0007669"/>
    <property type="project" value="UniProtKB-UniRule"/>
</dbReference>
<evidence type="ECO:0000256" key="6">
    <source>
        <dbReference type="ARBA" id="ARBA00022741"/>
    </source>
</evidence>
<keyword evidence="11 13" id="KW-0742">SOS response</keyword>
<evidence type="ECO:0000259" key="15">
    <source>
        <dbReference type="SMART" id="SM00382"/>
    </source>
</evidence>
<evidence type="ECO:0000256" key="11">
    <source>
        <dbReference type="ARBA" id="ARBA00023236"/>
    </source>
</evidence>
<keyword evidence="5 13" id="KW-0235">DNA replication</keyword>
<accession>A0A511DEV5</accession>
<keyword evidence="8 13" id="KW-0067">ATP-binding</keyword>
<proteinExistence type="inferred from homology"/>
<keyword evidence="17" id="KW-1185">Reference proteome</keyword>
<evidence type="ECO:0000256" key="14">
    <source>
        <dbReference type="RuleBase" id="RU000578"/>
    </source>
</evidence>
<dbReference type="InterPro" id="IPR003593">
    <property type="entry name" value="AAA+_ATPase"/>
</dbReference>
<dbReference type="GO" id="GO:0000731">
    <property type="term" value="P:DNA synthesis involved in DNA repair"/>
    <property type="evidence" value="ECO:0007669"/>
    <property type="project" value="TreeGrafter"/>
</dbReference>
<dbReference type="SMART" id="SM00382">
    <property type="entry name" value="AAA"/>
    <property type="match status" value="1"/>
</dbReference>
<comment type="similarity">
    <text evidence="2 13 14">Belongs to the RecF family.</text>
</comment>
<keyword evidence="6 13" id="KW-0547">Nucleotide-binding</keyword>
<keyword evidence="10 13" id="KW-0234">DNA repair</keyword>